<sequence length="82" mass="9414">KTRTTNFMPPSTLTRQEQAEVTWCQVQTVGRMQENFPSKLPELLVCHEICVRPGVVLMKHDLLFGFFFLSIQPSANFETSIL</sequence>
<dbReference type="AlphaFoldDB" id="A0A0K2UPK2"/>
<evidence type="ECO:0000313" key="1">
    <source>
        <dbReference type="EMBL" id="CDW39797.1"/>
    </source>
</evidence>
<dbReference type="EMBL" id="HACA01022436">
    <property type="protein sequence ID" value="CDW39797.1"/>
    <property type="molecule type" value="Transcribed_RNA"/>
</dbReference>
<proteinExistence type="predicted"/>
<name>A0A0K2UPK2_LEPSM</name>
<accession>A0A0K2UPK2</accession>
<reference evidence="1" key="1">
    <citation type="submission" date="2014-05" db="EMBL/GenBank/DDBJ databases">
        <authorList>
            <person name="Chronopoulou M."/>
        </authorList>
    </citation>
    <scope>NUCLEOTIDE SEQUENCE</scope>
    <source>
        <tissue evidence="1">Whole organism</tissue>
    </source>
</reference>
<organism evidence="1">
    <name type="scientific">Lepeophtheirus salmonis</name>
    <name type="common">Salmon louse</name>
    <name type="synonym">Caligus salmonis</name>
    <dbReference type="NCBI Taxonomy" id="72036"/>
    <lineage>
        <taxon>Eukaryota</taxon>
        <taxon>Metazoa</taxon>
        <taxon>Ecdysozoa</taxon>
        <taxon>Arthropoda</taxon>
        <taxon>Crustacea</taxon>
        <taxon>Multicrustacea</taxon>
        <taxon>Hexanauplia</taxon>
        <taxon>Copepoda</taxon>
        <taxon>Siphonostomatoida</taxon>
        <taxon>Caligidae</taxon>
        <taxon>Lepeophtheirus</taxon>
    </lineage>
</organism>
<protein>
    <submittedName>
        <fullName evidence="1">Uncharacterized protein</fullName>
    </submittedName>
</protein>
<feature type="non-terminal residue" evidence="1">
    <location>
        <position position="1"/>
    </location>
</feature>